<dbReference type="PANTHER" id="PTHR47495">
    <property type="entry name" value="ALDEHYDE DEHYDROGENASE"/>
    <property type="match status" value="1"/>
</dbReference>
<dbReference type="Proteomes" id="UP000246099">
    <property type="component" value="Chromosome"/>
</dbReference>
<protein>
    <submittedName>
        <fullName evidence="3">Isoquinoline 1-oxidoreductase</fullName>
    </submittedName>
</protein>
<feature type="domain" description="Aldehyde oxidase/xanthine dehydrogenase a/b hammerhead" evidence="2">
    <location>
        <begin position="203"/>
        <end position="281"/>
    </location>
</feature>
<dbReference type="Pfam" id="PF20256">
    <property type="entry name" value="MoCoBD_2"/>
    <property type="match status" value="2"/>
</dbReference>
<feature type="transmembrane region" description="Helical" evidence="1">
    <location>
        <begin position="12"/>
        <end position="31"/>
    </location>
</feature>
<organism evidence="3 4">
    <name type="scientific">Chitinophaga alhagiae</name>
    <dbReference type="NCBI Taxonomy" id="2203219"/>
    <lineage>
        <taxon>Bacteria</taxon>
        <taxon>Pseudomonadati</taxon>
        <taxon>Bacteroidota</taxon>
        <taxon>Chitinophagia</taxon>
        <taxon>Chitinophagales</taxon>
        <taxon>Chitinophagaceae</taxon>
        <taxon>Chitinophaga</taxon>
    </lineage>
</organism>
<dbReference type="InterPro" id="IPR046867">
    <property type="entry name" value="AldOxase/xan_DH_MoCoBD2"/>
</dbReference>
<dbReference type="RefSeq" id="WP_119078288.1">
    <property type="nucleotide sequence ID" value="NZ_CP029600.1"/>
</dbReference>
<evidence type="ECO:0000256" key="1">
    <source>
        <dbReference type="SAM" id="Phobius"/>
    </source>
</evidence>
<dbReference type="Pfam" id="PF02738">
    <property type="entry name" value="MoCoBD_1"/>
    <property type="match status" value="1"/>
</dbReference>
<proteinExistence type="predicted"/>
<keyword evidence="1" id="KW-0812">Transmembrane</keyword>
<dbReference type="InterPro" id="IPR052516">
    <property type="entry name" value="N-heterocyclic_Hydroxylase"/>
</dbReference>
<evidence type="ECO:0000259" key="2">
    <source>
        <dbReference type="SMART" id="SM01008"/>
    </source>
</evidence>
<dbReference type="InterPro" id="IPR000674">
    <property type="entry name" value="Ald_Oxase/Xan_DH_a/b"/>
</dbReference>
<dbReference type="SUPFAM" id="SSF56003">
    <property type="entry name" value="Molybdenum cofactor-binding domain"/>
    <property type="match status" value="2"/>
</dbReference>
<keyword evidence="4" id="KW-1185">Reference proteome</keyword>
<gene>
    <name evidence="3" type="ORF">DLD77_10440</name>
</gene>
<dbReference type="InterPro" id="IPR008274">
    <property type="entry name" value="AldOxase/xan_DH_MoCoBD1"/>
</dbReference>
<keyword evidence="1" id="KW-0472">Membrane</keyword>
<dbReference type="Gene3D" id="3.90.1170.50">
    <property type="entry name" value="Aldehyde oxidase/xanthine dehydrogenase, a/b hammerhead"/>
    <property type="match status" value="1"/>
</dbReference>
<reference evidence="3 4" key="1">
    <citation type="submission" date="2018-05" db="EMBL/GenBank/DDBJ databases">
        <title>Chitinophaga sp. nov., isolated from rhizosphere soil of Alhagi.</title>
        <authorList>
            <person name="Liu Y."/>
        </authorList>
    </citation>
    <scope>NUCLEOTIDE SEQUENCE [LARGE SCALE GENOMIC DNA]</scope>
    <source>
        <strain evidence="3 4">T22</strain>
    </source>
</reference>
<evidence type="ECO:0000313" key="3">
    <source>
        <dbReference type="EMBL" id="AWO02083.1"/>
    </source>
</evidence>
<dbReference type="EMBL" id="CP029600">
    <property type="protein sequence ID" value="AWO02083.1"/>
    <property type="molecule type" value="Genomic_DNA"/>
</dbReference>
<dbReference type="SMART" id="SM01008">
    <property type="entry name" value="Ald_Xan_dh_C"/>
    <property type="match status" value="1"/>
</dbReference>
<sequence>MQEQANLNRRNFIRISALTGGGLVLGFNYFLTSCSTSQDGGQVIELNAFVKIDTKGRVTIMSPNPEVGQGVKTSLPMLVAEELDVDWKEIKIEQAGLDTVNYKRQVAGGSGSVRESWESFRKVGATARQMLISAAAAAWGVPAAECATENGHVVYKGKKKTYGELVEQAAKLPVPENVAVKPATAFRIIGQRTRNVDNHAIVTGQYKYGIDTKREGMLYATIIRPPAFGMTLESLDDAEAKRSPGVQQVLRFDNKIAVLGRSTWEVMQAAKKVKPQWKEDGTLESTADYTEKLHGILAKKPEDKPRRQDGNIGQAFAKAAKVIELAFDAPFLAHNTMEPMNFFAHVTADGAELYGPIQTPERARGRIAELLKLPEEKISVMMTRMGGGFGRRLMTDFVEEAAMVSRLAGNVPVNVIWSREDDMTGGFYRPMCSYRYKAALNGNNELVAWHHHSAGVSGGGASPDSFPAGAVPNFQVDAHTYKSPVTTAPWRGPTHNYIAFSEQSFLDEIARQAGKDPVALRLELLEQARANPVGKVNYEPDRFAAVIKKAAEIGGWGKSKGENIFQGFAAHFSFASYVAQVAEVEKQADGKLKLKKIYCVVDCGTVVNPSGAETQVEGSIIDGIGHAMYAELTLTNGRPDQSNFHNYRMIRMREAPAVEIHFIQSSVAPTGLGEPCLPPAGAALANAVFAASGVRLLDQPFIKSGLFA</sequence>
<dbReference type="InterPro" id="IPR012368">
    <property type="entry name" value="OxRdtase_Mopterin-bd_su_IorB"/>
</dbReference>
<keyword evidence="1" id="KW-1133">Transmembrane helix</keyword>
<dbReference type="PANTHER" id="PTHR47495:SF2">
    <property type="entry name" value="ALDEHYDE DEHYDROGENASE"/>
    <property type="match status" value="1"/>
</dbReference>
<dbReference type="PIRSF" id="PIRSF036389">
    <property type="entry name" value="IOR_B"/>
    <property type="match status" value="1"/>
</dbReference>
<accession>A0ABM6WDB9</accession>
<dbReference type="InterPro" id="IPR037165">
    <property type="entry name" value="AldOxase/xan_DH_Mopterin-bd_sf"/>
</dbReference>
<name>A0ABM6WDB9_9BACT</name>
<dbReference type="Gene3D" id="3.30.365.10">
    <property type="entry name" value="Aldehyde oxidase/xanthine dehydrogenase, molybdopterin binding domain"/>
    <property type="match status" value="4"/>
</dbReference>
<evidence type="ECO:0000313" key="4">
    <source>
        <dbReference type="Proteomes" id="UP000246099"/>
    </source>
</evidence>